<dbReference type="PROSITE" id="PS50853">
    <property type="entry name" value="FN3"/>
    <property type="match status" value="1"/>
</dbReference>
<sequence>MGNWVPRRLIVLLVHFVLFIIFLCVIPQSGYAQSTITITSHQNGDVIPIGVTRIIGSYTQVSDLDVIINGMGEYKAEMLPESTEKGEWFYDLDTTTLDGDIEIVVKGTSTMTRYSAWSEPLMLSVDNKKANLPTVSILTPQSDTTLTKNTKVTVDASGKNNIEAVSIRVNGEEWLPTKKQNGVYSYHLTLPSERDLTYSIEAKAVDSEGNTGVSRTVYPRTGNGRLVYTKVEKQDRAMWIWENASYNLIYNEGSRHVLEAFAKDTSTFNQDAITTLYLGVDRYYGIDMLEDERERVRDFVSWAHKQGFAVHALIAGGTKPPHFGAFEQYHNTAIREVETIINYNLASNQDEQFDGINIDIEPYIASEFKTEAPSLQIQYLDLLEKIMHIKQSADSSLFIGAAIPNWYDSSPYAENITWGPRLEKGKEETKWLSQHIQDLLDYISIMDYRDFAEGSNGMIEKARGEMEYAESIHKPYSVVIGAETKDIADGGDPELITFREEGRTYMEEELTKVSEAMNGYSSYGGIALHHYDTIRELPSEWSEYGVLWKAPPDTEAPSEVERQPNATAESYQSIVIDYGRAYDNSEIEHYRVYRGKTRDFTPGDNFIAGTSRGLSFVDKGLLSDTTYYYKVAAVDVNGNQGPISSVTSATTSTTSLKPLAIKEASISYSDGKGHMNLTVIDSSTADPIVATISGRYEYMSGKVVSGKTDEEGTITFSSEMLPSENGKIGFKINAITADGYYWASSLDSPTQLVTTWSYDIFIPKQDTYIRSDSYGDNNYGNERLLEVKGVEESILNYNRQSLIQFKEEKAFLSDANSLILKFYVDRDVGDSQVSSVPISIYGAVNQEWNEEDLTWNTRPDADQFEYLGGVLVSGKGWYQFDLTEWGQGFADVDSATFRLSDDQRSDRLVPIHSKENTYAPSLEFHR</sequence>
<dbReference type="Gene3D" id="3.20.20.80">
    <property type="entry name" value="Glycosidases"/>
    <property type="match status" value="1"/>
</dbReference>
<dbReference type="InterPro" id="IPR003961">
    <property type="entry name" value="FN3_dom"/>
</dbReference>
<dbReference type="InterPro" id="IPR013783">
    <property type="entry name" value="Ig-like_fold"/>
</dbReference>
<evidence type="ECO:0000313" key="5">
    <source>
        <dbReference type="EMBL" id="WIF96235.1"/>
    </source>
</evidence>
<dbReference type="Proteomes" id="UP001236652">
    <property type="component" value="Chromosome"/>
</dbReference>
<dbReference type="SUPFAM" id="SSF49265">
    <property type="entry name" value="Fibronectin type III"/>
    <property type="match status" value="1"/>
</dbReference>
<dbReference type="InterPro" id="IPR036116">
    <property type="entry name" value="FN3_sf"/>
</dbReference>
<keyword evidence="2" id="KW-0964">Secreted</keyword>
<keyword evidence="6" id="KW-1185">Reference proteome</keyword>
<dbReference type="CDD" id="cd00063">
    <property type="entry name" value="FN3"/>
    <property type="match status" value="1"/>
</dbReference>
<accession>A0ABY8UUY2</accession>
<organism evidence="5 6">
    <name type="scientific">Pontibacillus chungwhensis</name>
    <dbReference type="NCBI Taxonomy" id="265426"/>
    <lineage>
        <taxon>Bacteria</taxon>
        <taxon>Bacillati</taxon>
        <taxon>Bacillota</taxon>
        <taxon>Bacilli</taxon>
        <taxon>Bacillales</taxon>
        <taxon>Bacillaceae</taxon>
        <taxon>Pontibacillus</taxon>
    </lineage>
</organism>
<evidence type="ECO:0000256" key="1">
    <source>
        <dbReference type="ARBA" id="ARBA00004613"/>
    </source>
</evidence>
<proteinExistence type="predicted"/>
<feature type="domain" description="Fibronectin type-III" evidence="4">
    <location>
        <begin position="556"/>
        <end position="654"/>
    </location>
</feature>
<dbReference type="Gene3D" id="2.60.40.10">
    <property type="entry name" value="Immunoglobulins"/>
    <property type="match status" value="2"/>
</dbReference>
<evidence type="ECO:0000256" key="2">
    <source>
        <dbReference type="ARBA" id="ARBA00022525"/>
    </source>
</evidence>
<evidence type="ECO:0000256" key="3">
    <source>
        <dbReference type="ARBA" id="ARBA00022729"/>
    </source>
</evidence>
<evidence type="ECO:0000313" key="6">
    <source>
        <dbReference type="Proteomes" id="UP001236652"/>
    </source>
</evidence>
<reference evidence="5 6" key="1">
    <citation type="submission" date="2023-05" db="EMBL/GenBank/DDBJ databases">
        <title>Comparative genomics reveals the evidence of polycyclic aromatic hydrocarbons degradation in moderately halophilic genus Pontibacillus.</title>
        <authorList>
            <person name="Yang H."/>
            <person name="Qian Z."/>
        </authorList>
    </citation>
    <scope>NUCLEOTIDE SEQUENCE [LARGE SCALE GENOMIC DNA]</scope>
    <source>
        <strain evidence="6">HN14</strain>
    </source>
</reference>
<dbReference type="EMBL" id="CP126446">
    <property type="protein sequence ID" value="WIF96235.1"/>
    <property type="molecule type" value="Genomic_DNA"/>
</dbReference>
<protein>
    <submittedName>
        <fullName evidence="5">DNRLRE domain-containing protein</fullName>
    </submittedName>
</protein>
<keyword evidence="3" id="KW-0732">Signal</keyword>
<gene>
    <name evidence="5" type="ORF">QNI29_10745</name>
</gene>
<dbReference type="RefSeq" id="WP_231416480.1">
    <property type="nucleotide sequence ID" value="NZ_CP126446.1"/>
</dbReference>
<dbReference type="InterPro" id="IPR055372">
    <property type="entry name" value="CBM96"/>
</dbReference>
<dbReference type="Pfam" id="PF24517">
    <property type="entry name" value="CBM96"/>
    <property type="match status" value="1"/>
</dbReference>
<dbReference type="Pfam" id="PF17957">
    <property type="entry name" value="Big_7"/>
    <property type="match status" value="1"/>
</dbReference>
<dbReference type="SUPFAM" id="SSF51445">
    <property type="entry name" value="(Trans)glycosidases"/>
    <property type="match status" value="1"/>
</dbReference>
<name>A0ABY8UUY2_9BACI</name>
<dbReference type="NCBIfam" id="NF033679">
    <property type="entry name" value="DNRLRE_dom"/>
    <property type="match status" value="1"/>
</dbReference>
<dbReference type="InterPro" id="IPR017853">
    <property type="entry name" value="GH"/>
</dbReference>
<evidence type="ECO:0000259" key="4">
    <source>
        <dbReference type="PROSITE" id="PS50853"/>
    </source>
</evidence>
<comment type="subcellular location">
    <subcellularLocation>
        <location evidence="1">Secreted</location>
    </subcellularLocation>
</comment>